<evidence type="ECO:0000313" key="17">
    <source>
        <dbReference type="Proteomes" id="UP000865968"/>
    </source>
</evidence>
<sequence length="239" mass="26989">MPFYQLDEELLFPPVEHALTDPDGLLATGGDLSPARLLLAYREGIFPWYSPGEPILWWSPDPRAVLYPAEVHVSRSLHKILKKHPYRVTLNHAFAQVIRACTERDEGTWIGDDIVAAYSRLHQAGRAHSVEVWDDTALVGGLYGLNTGSLFCGESMFSRVSNGSKIAFMTFFAHFTGHGGAMFDCQILNHYTESLGAREIPRRTFIRQLYQLRDNHLPQSCWQPQTLARPVPSQLPPFL</sequence>
<dbReference type="PANTHER" id="PTHR30098">
    <property type="entry name" value="LEUCYL/PHENYLALANYL-TRNA--PROTEIN TRANSFERASE"/>
    <property type="match status" value="1"/>
</dbReference>
<dbReference type="SUPFAM" id="SSF55729">
    <property type="entry name" value="Acyl-CoA N-acyltransferases (Nat)"/>
    <property type="match status" value="1"/>
</dbReference>
<dbReference type="InterPro" id="IPR042221">
    <property type="entry name" value="Leu/Phe-tRNA_Trfase_N"/>
</dbReference>
<proteinExistence type="inferred from homology"/>
<keyword evidence="4 15" id="KW-0012">Acyltransferase</keyword>
<dbReference type="NCBIfam" id="TIGR00667">
    <property type="entry name" value="aat"/>
    <property type="match status" value="1"/>
</dbReference>
<dbReference type="Gene3D" id="3.40.630.70">
    <property type="entry name" value="Leucyl/phenylalanyl-tRNA-protein transferase, C-terminal domain"/>
    <property type="match status" value="1"/>
</dbReference>
<protein>
    <recommendedName>
        <fullName evidence="11 15">Leucyl/phenylalanyl-tRNA--protein transferase</fullName>
        <ecNumber evidence="10 15">2.3.2.6</ecNumber>
    </recommendedName>
    <alternativeName>
        <fullName evidence="12 15">L/F-transferase</fullName>
    </alternativeName>
    <alternativeName>
        <fullName evidence="13 15">Leucyltransferase</fullName>
    </alternativeName>
    <alternativeName>
        <fullName evidence="14 15">Phenyalanyltransferase</fullName>
    </alternativeName>
</protein>
<dbReference type="PANTHER" id="PTHR30098:SF2">
    <property type="entry name" value="LEUCYL_PHENYLALANYL-TRNA--PROTEIN TRANSFERASE"/>
    <property type="match status" value="1"/>
</dbReference>
<dbReference type="InterPro" id="IPR016181">
    <property type="entry name" value="Acyl_CoA_acyltransferase"/>
</dbReference>
<accession>A0AAN5MEC3</accession>
<evidence type="ECO:0000256" key="15">
    <source>
        <dbReference type="HAMAP-Rule" id="MF_00688"/>
    </source>
</evidence>
<dbReference type="AlphaFoldDB" id="A0AAN5MEC3"/>
<evidence type="ECO:0000256" key="3">
    <source>
        <dbReference type="ARBA" id="ARBA00022679"/>
    </source>
</evidence>
<comment type="similarity">
    <text evidence="9 15">Belongs to the L/F-transferase family.</text>
</comment>
<comment type="function">
    <text evidence="8 15">Functions in the N-end rule pathway of protein degradation where it conjugates Leu, Phe and, less efficiently, Met from aminoacyl-tRNAs to the N-termini of proteins containing an N-terminal arginine or lysine.</text>
</comment>
<reference evidence="16" key="2">
    <citation type="submission" date="2020-10" db="EMBL/GenBank/DDBJ databases">
        <authorList>
            <consortium name="NCBI Pathogen Detection Project"/>
        </authorList>
    </citation>
    <scope>NUCLEOTIDE SEQUENCE</scope>
    <source>
        <strain evidence="16">Morganella morganii ARLG-3209</strain>
    </source>
</reference>
<dbReference type="EC" id="2.3.2.6" evidence="10 15"/>
<evidence type="ECO:0000256" key="10">
    <source>
        <dbReference type="ARBA" id="ARBA00066767"/>
    </source>
</evidence>
<comment type="caution">
    <text evidence="16">The sequence shown here is derived from an EMBL/GenBank/DDBJ whole genome shotgun (WGS) entry which is preliminary data.</text>
</comment>
<gene>
    <name evidence="15 16" type="primary">aat</name>
    <name evidence="16" type="ORF">I8608_001387</name>
</gene>
<dbReference type="EMBL" id="DACSWI010000003">
    <property type="protein sequence ID" value="HAT3808563.1"/>
    <property type="molecule type" value="Genomic_DNA"/>
</dbReference>
<dbReference type="HAMAP" id="MF_00688">
    <property type="entry name" value="Leu_Phe_trans"/>
    <property type="match status" value="1"/>
</dbReference>
<dbReference type="GO" id="GO:0005737">
    <property type="term" value="C:cytoplasm"/>
    <property type="evidence" value="ECO:0007669"/>
    <property type="project" value="UniProtKB-SubCell"/>
</dbReference>
<evidence type="ECO:0000256" key="11">
    <source>
        <dbReference type="ARBA" id="ARBA00074372"/>
    </source>
</evidence>
<evidence type="ECO:0000256" key="12">
    <source>
        <dbReference type="ARBA" id="ARBA00077136"/>
    </source>
</evidence>
<reference evidence="16" key="1">
    <citation type="journal article" date="2018" name="Genome Biol.">
        <title>SKESA: strategic k-mer extension for scrupulous assemblies.</title>
        <authorList>
            <person name="Souvorov A."/>
            <person name="Agarwala R."/>
            <person name="Lipman D.J."/>
        </authorList>
    </citation>
    <scope>NUCLEOTIDE SEQUENCE</scope>
    <source>
        <strain evidence="16">Morganella morganii ARLG-3209</strain>
    </source>
</reference>
<evidence type="ECO:0000256" key="4">
    <source>
        <dbReference type="ARBA" id="ARBA00023315"/>
    </source>
</evidence>
<dbReference type="InterPro" id="IPR004616">
    <property type="entry name" value="Leu/Phe-tRNA_Trfase"/>
</dbReference>
<comment type="catalytic activity">
    <reaction evidence="6 15">
        <text>N-terminal L-arginyl-[protein] + L-leucyl-tRNA(Leu) = N-terminal L-leucyl-L-arginyl-[protein] + tRNA(Leu) + H(+)</text>
        <dbReference type="Rhea" id="RHEA:50416"/>
        <dbReference type="Rhea" id="RHEA-COMP:9613"/>
        <dbReference type="Rhea" id="RHEA-COMP:9622"/>
        <dbReference type="Rhea" id="RHEA-COMP:12672"/>
        <dbReference type="Rhea" id="RHEA-COMP:12673"/>
        <dbReference type="ChEBI" id="CHEBI:15378"/>
        <dbReference type="ChEBI" id="CHEBI:64719"/>
        <dbReference type="ChEBI" id="CHEBI:78442"/>
        <dbReference type="ChEBI" id="CHEBI:78494"/>
        <dbReference type="ChEBI" id="CHEBI:133044"/>
        <dbReference type="EC" id="2.3.2.6"/>
    </reaction>
</comment>
<evidence type="ECO:0000256" key="6">
    <source>
        <dbReference type="ARBA" id="ARBA00050652"/>
    </source>
</evidence>
<dbReference type="Proteomes" id="UP000865968">
    <property type="component" value="Unassembled WGS sequence"/>
</dbReference>
<comment type="catalytic activity">
    <reaction evidence="7 15">
        <text>N-terminal L-lysyl-[protein] + L-leucyl-tRNA(Leu) = N-terminal L-leucyl-L-lysyl-[protein] + tRNA(Leu) + H(+)</text>
        <dbReference type="Rhea" id="RHEA:12340"/>
        <dbReference type="Rhea" id="RHEA-COMP:9613"/>
        <dbReference type="Rhea" id="RHEA-COMP:9622"/>
        <dbReference type="Rhea" id="RHEA-COMP:12670"/>
        <dbReference type="Rhea" id="RHEA-COMP:12671"/>
        <dbReference type="ChEBI" id="CHEBI:15378"/>
        <dbReference type="ChEBI" id="CHEBI:65249"/>
        <dbReference type="ChEBI" id="CHEBI:78442"/>
        <dbReference type="ChEBI" id="CHEBI:78494"/>
        <dbReference type="ChEBI" id="CHEBI:133043"/>
        <dbReference type="EC" id="2.3.2.6"/>
    </reaction>
</comment>
<keyword evidence="3 15" id="KW-0808">Transferase</keyword>
<evidence type="ECO:0000313" key="16">
    <source>
        <dbReference type="EMBL" id="HAT3808563.1"/>
    </source>
</evidence>
<evidence type="ECO:0000256" key="2">
    <source>
        <dbReference type="ARBA" id="ARBA00022490"/>
    </source>
</evidence>
<evidence type="ECO:0000256" key="9">
    <source>
        <dbReference type="ARBA" id="ARBA00061535"/>
    </source>
</evidence>
<dbReference type="InterPro" id="IPR042203">
    <property type="entry name" value="Leu/Phe-tRNA_Trfase_C"/>
</dbReference>
<dbReference type="Gene3D" id="3.30.70.3550">
    <property type="entry name" value="Leucyl/phenylalanyl-tRNA-protein transferase, N-terminal domain"/>
    <property type="match status" value="1"/>
</dbReference>
<comment type="catalytic activity">
    <reaction evidence="5 15">
        <text>L-phenylalanyl-tRNA(Phe) + an N-terminal L-alpha-aminoacyl-[protein] = an N-terminal L-phenylalanyl-L-alpha-aminoacyl-[protein] + tRNA(Phe)</text>
        <dbReference type="Rhea" id="RHEA:43632"/>
        <dbReference type="Rhea" id="RHEA-COMP:9668"/>
        <dbReference type="Rhea" id="RHEA-COMP:9699"/>
        <dbReference type="Rhea" id="RHEA-COMP:10636"/>
        <dbReference type="Rhea" id="RHEA-COMP:10637"/>
        <dbReference type="ChEBI" id="CHEBI:78442"/>
        <dbReference type="ChEBI" id="CHEBI:78531"/>
        <dbReference type="ChEBI" id="CHEBI:78597"/>
        <dbReference type="ChEBI" id="CHEBI:83561"/>
        <dbReference type="EC" id="2.3.2.6"/>
    </reaction>
</comment>
<dbReference type="FunFam" id="3.30.70.3550:FF:000001">
    <property type="entry name" value="Leucyl/phenylalanyl-tRNA--protein transferase"/>
    <property type="match status" value="1"/>
</dbReference>
<dbReference type="GO" id="GO:0008914">
    <property type="term" value="F:leucyl-tRNA--protein transferase activity"/>
    <property type="evidence" value="ECO:0007669"/>
    <property type="project" value="UniProtKB-UniRule"/>
</dbReference>
<evidence type="ECO:0000256" key="13">
    <source>
        <dbReference type="ARBA" id="ARBA00077165"/>
    </source>
</evidence>
<evidence type="ECO:0000256" key="14">
    <source>
        <dbReference type="ARBA" id="ARBA00083640"/>
    </source>
</evidence>
<dbReference type="Pfam" id="PF03588">
    <property type="entry name" value="Leu_Phe_trans"/>
    <property type="match status" value="1"/>
</dbReference>
<organism evidence="16 17">
    <name type="scientific">Morganella morganii</name>
    <name type="common">Proteus morganii</name>
    <dbReference type="NCBI Taxonomy" id="582"/>
    <lineage>
        <taxon>Bacteria</taxon>
        <taxon>Pseudomonadati</taxon>
        <taxon>Pseudomonadota</taxon>
        <taxon>Gammaproteobacteria</taxon>
        <taxon>Enterobacterales</taxon>
        <taxon>Morganellaceae</taxon>
        <taxon>Morganella</taxon>
    </lineage>
</organism>
<evidence type="ECO:0000256" key="8">
    <source>
        <dbReference type="ARBA" id="ARBA00054043"/>
    </source>
</evidence>
<evidence type="ECO:0000256" key="5">
    <source>
        <dbReference type="ARBA" id="ARBA00050607"/>
    </source>
</evidence>
<evidence type="ECO:0000256" key="1">
    <source>
        <dbReference type="ARBA" id="ARBA00004496"/>
    </source>
</evidence>
<name>A0AAN5MEC3_MORMO</name>
<dbReference type="FunFam" id="3.40.630.70:FF:000001">
    <property type="entry name" value="Leucyl/phenylalanyl-tRNA--protein transferase"/>
    <property type="match status" value="1"/>
</dbReference>
<dbReference type="RefSeq" id="WP_274369310.1">
    <property type="nucleotide sequence ID" value="NZ_JAQMZN010000001.1"/>
</dbReference>
<dbReference type="GO" id="GO:0030163">
    <property type="term" value="P:protein catabolic process"/>
    <property type="evidence" value="ECO:0007669"/>
    <property type="project" value="UniProtKB-UniRule"/>
</dbReference>
<comment type="subcellular location">
    <subcellularLocation>
        <location evidence="1 15">Cytoplasm</location>
    </subcellularLocation>
</comment>
<evidence type="ECO:0000256" key="7">
    <source>
        <dbReference type="ARBA" id="ARBA00051538"/>
    </source>
</evidence>
<keyword evidence="2 15" id="KW-0963">Cytoplasm</keyword>